<comment type="similarity">
    <text evidence="1">Belongs to the glycosyltransferase 2 family.</text>
</comment>
<dbReference type="EMBL" id="JBHUMP010000008">
    <property type="protein sequence ID" value="MFD2740000.1"/>
    <property type="molecule type" value="Genomic_DNA"/>
</dbReference>
<evidence type="ECO:0000256" key="4">
    <source>
        <dbReference type="SAM" id="Phobius"/>
    </source>
</evidence>
<dbReference type="InterPro" id="IPR001173">
    <property type="entry name" value="Glyco_trans_2-like"/>
</dbReference>
<evidence type="ECO:0000256" key="2">
    <source>
        <dbReference type="ARBA" id="ARBA00022676"/>
    </source>
</evidence>
<feature type="transmembrane region" description="Helical" evidence="4">
    <location>
        <begin position="248"/>
        <end position="270"/>
    </location>
</feature>
<reference evidence="7" key="1">
    <citation type="journal article" date="2019" name="Int. J. Syst. Evol. Microbiol.">
        <title>The Global Catalogue of Microorganisms (GCM) 10K type strain sequencing project: providing services to taxonomists for standard genome sequencing and annotation.</title>
        <authorList>
            <consortium name="The Broad Institute Genomics Platform"/>
            <consortium name="The Broad Institute Genome Sequencing Center for Infectious Disease"/>
            <person name="Wu L."/>
            <person name="Ma J."/>
        </authorList>
    </citation>
    <scope>NUCLEOTIDE SEQUENCE [LARGE SCALE GENOMIC DNA]</scope>
    <source>
        <strain evidence="7">TISTR 2562</strain>
    </source>
</reference>
<keyword evidence="4" id="KW-0472">Membrane</keyword>
<organism evidence="6 7">
    <name type="scientific">Sulfitobacter aestuarii</name>
    <dbReference type="NCBI Taxonomy" id="2161676"/>
    <lineage>
        <taxon>Bacteria</taxon>
        <taxon>Pseudomonadati</taxon>
        <taxon>Pseudomonadota</taxon>
        <taxon>Alphaproteobacteria</taxon>
        <taxon>Rhodobacterales</taxon>
        <taxon>Roseobacteraceae</taxon>
        <taxon>Sulfitobacter</taxon>
    </lineage>
</organism>
<dbReference type="PANTHER" id="PTHR43179:SF12">
    <property type="entry name" value="GALACTOFURANOSYLTRANSFERASE GLFT2"/>
    <property type="match status" value="1"/>
</dbReference>
<dbReference type="InterPro" id="IPR029044">
    <property type="entry name" value="Nucleotide-diphossugar_trans"/>
</dbReference>
<dbReference type="SUPFAM" id="SSF53448">
    <property type="entry name" value="Nucleotide-diphospho-sugar transferases"/>
    <property type="match status" value="1"/>
</dbReference>
<comment type="caution">
    <text evidence="6">The sequence shown here is derived from an EMBL/GenBank/DDBJ whole genome shotgun (WGS) entry which is preliminary data.</text>
</comment>
<keyword evidence="3" id="KW-0808">Transferase</keyword>
<keyword evidence="4" id="KW-1133">Transmembrane helix</keyword>
<evidence type="ECO:0000259" key="5">
    <source>
        <dbReference type="Pfam" id="PF00535"/>
    </source>
</evidence>
<dbReference type="RefSeq" id="WP_386374146.1">
    <property type="nucleotide sequence ID" value="NZ_JBHUMP010000008.1"/>
</dbReference>
<gene>
    <name evidence="6" type="ORF">ACFSUD_10500</name>
</gene>
<dbReference type="Proteomes" id="UP001597474">
    <property type="component" value="Unassembled WGS sequence"/>
</dbReference>
<keyword evidence="7" id="KW-1185">Reference proteome</keyword>
<feature type="transmembrane region" description="Helical" evidence="4">
    <location>
        <begin position="277"/>
        <end position="296"/>
    </location>
</feature>
<evidence type="ECO:0000313" key="7">
    <source>
        <dbReference type="Proteomes" id="UP001597474"/>
    </source>
</evidence>
<evidence type="ECO:0000256" key="1">
    <source>
        <dbReference type="ARBA" id="ARBA00006739"/>
    </source>
</evidence>
<dbReference type="Gene3D" id="3.90.550.10">
    <property type="entry name" value="Spore Coat Polysaccharide Biosynthesis Protein SpsA, Chain A"/>
    <property type="match status" value="1"/>
</dbReference>
<dbReference type="Pfam" id="PF00535">
    <property type="entry name" value="Glycos_transf_2"/>
    <property type="match status" value="1"/>
</dbReference>
<sequence>MSATQSKPTRIDVLLCTFRRPSVTQTLMSLDAQVQPDGVEMRVIVADNDDWPSARETVEAAAAKMRVPVLYHHAPARNISIARNAGLATADADWIAFIDDDETASPDWLATLLARAVASGADGVFGPALARYAPQAPAWMRQQDVHSNIPEQRRGAVQTGHTCNAMLAWRGKPWRDERFDLARGQTGGEDTEFFFRIARLGARFVIAEDAIVTEDVTPGRLKLSWLLLRKYRMGQSYAAAAPAPLARLALALSALGKLLICAVATVAFCWSESRRMFWLLRGALHLGVVSGCLALAQPKLYGR</sequence>
<evidence type="ECO:0000313" key="6">
    <source>
        <dbReference type="EMBL" id="MFD2740000.1"/>
    </source>
</evidence>
<feature type="domain" description="Glycosyltransferase 2-like" evidence="5">
    <location>
        <begin position="13"/>
        <end position="159"/>
    </location>
</feature>
<evidence type="ECO:0000256" key="3">
    <source>
        <dbReference type="ARBA" id="ARBA00022679"/>
    </source>
</evidence>
<keyword evidence="4" id="KW-0812">Transmembrane</keyword>
<keyword evidence="2" id="KW-0328">Glycosyltransferase</keyword>
<protein>
    <submittedName>
        <fullName evidence="6">Glycosyltransferase family 2 protein</fullName>
    </submittedName>
</protein>
<dbReference type="PANTHER" id="PTHR43179">
    <property type="entry name" value="RHAMNOSYLTRANSFERASE WBBL"/>
    <property type="match status" value="1"/>
</dbReference>
<name>A0ABW5U319_9RHOB</name>
<proteinExistence type="inferred from homology"/>
<accession>A0ABW5U319</accession>